<feature type="transmembrane region" description="Helical" evidence="1">
    <location>
        <begin position="81"/>
        <end position="103"/>
    </location>
</feature>
<keyword evidence="1" id="KW-0472">Membrane</keyword>
<name>A0A4Q5N2I1_9MICO</name>
<protein>
    <recommendedName>
        <fullName evidence="4">DUF1345 domain-containing protein</fullName>
    </recommendedName>
</protein>
<dbReference type="EMBL" id="SDWW01000026">
    <property type="protein sequence ID" value="RYV50797.1"/>
    <property type="molecule type" value="Genomic_DNA"/>
</dbReference>
<keyword evidence="1" id="KW-1133">Transmembrane helix</keyword>
<evidence type="ECO:0000313" key="2">
    <source>
        <dbReference type="EMBL" id="RYV50797.1"/>
    </source>
</evidence>
<dbReference type="AlphaFoldDB" id="A0A4Q5N2I1"/>
<proteinExistence type="predicted"/>
<dbReference type="OrthoDB" id="5402524at2"/>
<keyword evidence="3" id="KW-1185">Reference proteome</keyword>
<dbReference type="Proteomes" id="UP000293764">
    <property type="component" value="Unassembled WGS sequence"/>
</dbReference>
<sequence length="226" mass="24411">MTDDARSSRGAVPVHRRGEHRWPMAIAALTAGVLHQFLPADFRVSPHWVYPSVLVVFLVLLVAGDPGLIDRDRRWLRVTTGLLIALITSVNVIAAIRLVAGILRPGSFDTAGPLLAIGAIVWLINILTFALWFWDLDGGGASTRAARGATSNPAFVFPEMTNATLVPATWYPQFVDYLALSFNTATAFGPTDVSAVKRWAKLGMIIESLISLSLAALVVARAINLL</sequence>
<evidence type="ECO:0008006" key="4">
    <source>
        <dbReference type="Google" id="ProtNLM"/>
    </source>
</evidence>
<feature type="transmembrane region" description="Helical" evidence="1">
    <location>
        <begin position="115"/>
        <end position="134"/>
    </location>
</feature>
<comment type="caution">
    <text evidence="2">The sequence shown here is derived from an EMBL/GenBank/DDBJ whole genome shotgun (WGS) entry which is preliminary data.</text>
</comment>
<accession>A0A4Q5N2I1</accession>
<evidence type="ECO:0000256" key="1">
    <source>
        <dbReference type="SAM" id="Phobius"/>
    </source>
</evidence>
<reference evidence="2 3" key="1">
    <citation type="submission" date="2019-01" db="EMBL/GenBank/DDBJ databases">
        <title>Novel species of Cellulomonas.</title>
        <authorList>
            <person name="Liu Q."/>
            <person name="Xin Y.-H."/>
        </authorList>
    </citation>
    <scope>NUCLEOTIDE SEQUENCE [LARGE SCALE GENOMIC DNA]</scope>
    <source>
        <strain evidence="2 3">HLT2-17</strain>
    </source>
</reference>
<feature type="transmembrane region" description="Helical" evidence="1">
    <location>
        <begin position="50"/>
        <end position="69"/>
    </location>
</feature>
<evidence type="ECO:0000313" key="3">
    <source>
        <dbReference type="Proteomes" id="UP000293764"/>
    </source>
</evidence>
<gene>
    <name evidence="2" type="ORF">EUA98_11640</name>
</gene>
<dbReference type="RefSeq" id="WP_130102856.1">
    <property type="nucleotide sequence ID" value="NZ_SDWW01000026.1"/>
</dbReference>
<feature type="transmembrane region" description="Helical" evidence="1">
    <location>
        <begin position="204"/>
        <end position="223"/>
    </location>
</feature>
<organism evidence="2 3">
    <name type="scientific">Pengzhenrongella frigida</name>
    <dbReference type="NCBI Taxonomy" id="1259133"/>
    <lineage>
        <taxon>Bacteria</taxon>
        <taxon>Bacillati</taxon>
        <taxon>Actinomycetota</taxon>
        <taxon>Actinomycetes</taxon>
        <taxon>Micrococcales</taxon>
        <taxon>Pengzhenrongella</taxon>
    </lineage>
</organism>
<keyword evidence="1" id="KW-0812">Transmembrane</keyword>